<proteinExistence type="predicted"/>
<dbReference type="AlphaFoldDB" id="A0A1F5FYE3"/>
<dbReference type="EMBL" id="MFBA01000054">
    <property type="protein sequence ID" value="OGD84638.1"/>
    <property type="molecule type" value="Genomic_DNA"/>
</dbReference>
<keyword evidence="1" id="KW-0472">Membrane</keyword>
<keyword evidence="1" id="KW-0812">Transmembrane</keyword>
<sequence>MEQSLKQKTLRRSILKGLLGSSALLIFYFTIVTLISGWQFAQDQFLQFWYFILALAFGFGVQVGLYFYLKNLIHKKSQSVKVLAASGTTSTAAMISCCSHYLANILPIIGITGFITLITQYQVQLFWVGLIANLGGILYMANKVYGLGQIIEKRI</sequence>
<name>A0A1F5FYE3_9BACT</name>
<protein>
    <submittedName>
        <fullName evidence="2">Uncharacterized protein</fullName>
    </submittedName>
</protein>
<feature type="transmembrane region" description="Helical" evidence="1">
    <location>
        <begin position="101"/>
        <end position="119"/>
    </location>
</feature>
<dbReference type="Proteomes" id="UP000177069">
    <property type="component" value="Unassembled WGS sequence"/>
</dbReference>
<accession>A0A1F5FYE3</accession>
<feature type="transmembrane region" description="Helical" evidence="1">
    <location>
        <begin position="21"/>
        <end position="41"/>
    </location>
</feature>
<comment type="caution">
    <text evidence="2">The sequence shown here is derived from an EMBL/GenBank/DDBJ whole genome shotgun (WGS) entry which is preliminary data.</text>
</comment>
<keyword evidence="1" id="KW-1133">Transmembrane helix</keyword>
<feature type="transmembrane region" description="Helical" evidence="1">
    <location>
        <begin position="47"/>
        <end position="69"/>
    </location>
</feature>
<evidence type="ECO:0000313" key="3">
    <source>
        <dbReference type="Proteomes" id="UP000177069"/>
    </source>
</evidence>
<evidence type="ECO:0000313" key="2">
    <source>
        <dbReference type="EMBL" id="OGD84638.1"/>
    </source>
</evidence>
<organism evidence="2 3">
    <name type="scientific">Candidatus Curtissbacteria bacterium RIFCSPHIGHO2_01_FULL_41_13</name>
    <dbReference type="NCBI Taxonomy" id="1797745"/>
    <lineage>
        <taxon>Bacteria</taxon>
        <taxon>Candidatus Curtissiibacteriota</taxon>
    </lineage>
</organism>
<reference evidence="2 3" key="1">
    <citation type="journal article" date="2016" name="Nat. Commun.">
        <title>Thousands of microbial genomes shed light on interconnected biogeochemical processes in an aquifer system.</title>
        <authorList>
            <person name="Anantharaman K."/>
            <person name="Brown C.T."/>
            <person name="Hug L.A."/>
            <person name="Sharon I."/>
            <person name="Castelle C.J."/>
            <person name="Probst A.J."/>
            <person name="Thomas B.C."/>
            <person name="Singh A."/>
            <person name="Wilkins M.J."/>
            <person name="Karaoz U."/>
            <person name="Brodie E.L."/>
            <person name="Williams K.H."/>
            <person name="Hubbard S.S."/>
            <person name="Banfield J.F."/>
        </authorList>
    </citation>
    <scope>NUCLEOTIDE SEQUENCE [LARGE SCALE GENOMIC DNA]</scope>
</reference>
<gene>
    <name evidence="2" type="ORF">A2696_03805</name>
</gene>
<evidence type="ECO:0000256" key="1">
    <source>
        <dbReference type="SAM" id="Phobius"/>
    </source>
</evidence>
<feature type="transmembrane region" description="Helical" evidence="1">
    <location>
        <begin position="125"/>
        <end position="145"/>
    </location>
</feature>